<reference evidence="1 2" key="1">
    <citation type="submission" date="2020-08" db="EMBL/GenBank/DDBJ databases">
        <title>Genomic Encyclopedia of Type Strains, Phase IV (KMG-IV): sequencing the most valuable type-strain genomes for metagenomic binning, comparative biology and taxonomic classification.</title>
        <authorList>
            <person name="Goeker M."/>
        </authorList>
    </citation>
    <scope>NUCLEOTIDE SEQUENCE [LARGE SCALE GENOMIC DNA]</scope>
    <source>
        <strain evidence="1 2">DSM 23958</strain>
    </source>
</reference>
<sequence length="164" mass="18905">MHYEFPVIGDTHRPHVLQAFSRRHGVANFVNRCTAPGVLKFEVGALWGHTAFYDPERRVFNEALMFRGVVETPWYEWFGRYSAYECVAVPVQRPDLALTFQREQIGKDYDYPGAFAVPFRADWQNPRWWFCSEKDAAALIRAGFDMGDLGSSVHPQTLRFKVAA</sequence>
<evidence type="ECO:0000313" key="1">
    <source>
        <dbReference type="EMBL" id="MBB5204442.1"/>
    </source>
</evidence>
<gene>
    <name evidence="1" type="ORF">HNQ51_001756</name>
</gene>
<dbReference type="InterPro" id="IPR038765">
    <property type="entry name" value="Papain-like_cys_pep_sf"/>
</dbReference>
<dbReference type="SUPFAM" id="SSF54001">
    <property type="entry name" value="Cysteine proteinases"/>
    <property type="match status" value="1"/>
</dbReference>
<protein>
    <submittedName>
        <fullName evidence="1">Uncharacterized protein</fullName>
    </submittedName>
</protein>
<proteinExistence type="predicted"/>
<accession>A0A840S4F8</accession>
<dbReference type="AlphaFoldDB" id="A0A840S4F8"/>
<dbReference type="OrthoDB" id="8775633at2"/>
<keyword evidence="2" id="KW-1185">Reference proteome</keyword>
<comment type="caution">
    <text evidence="1">The sequence shown here is derived from an EMBL/GenBank/DDBJ whole genome shotgun (WGS) entry which is preliminary data.</text>
</comment>
<organism evidence="1 2">
    <name type="scientific">Inhella inkyongensis</name>
    <dbReference type="NCBI Taxonomy" id="392593"/>
    <lineage>
        <taxon>Bacteria</taxon>
        <taxon>Pseudomonadati</taxon>
        <taxon>Pseudomonadota</taxon>
        <taxon>Betaproteobacteria</taxon>
        <taxon>Burkholderiales</taxon>
        <taxon>Sphaerotilaceae</taxon>
        <taxon>Inhella</taxon>
    </lineage>
</organism>
<dbReference type="EMBL" id="JACHHO010000002">
    <property type="protein sequence ID" value="MBB5204442.1"/>
    <property type="molecule type" value="Genomic_DNA"/>
</dbReference>
<name>A0A840S4F8_9BURK</name>
<dbReference type="Gene3D" id="3.90.1720.10">
    <property type="entry name" value="endopeptidase domain like (from Nostoc punctiforme)"/>
    <property type="match status" value="1"/>
</dbReference>
<dbReference type="Proteomes" id="UP000554837">
    <property type="component" value="Unassembled WGS sequence"/>
</dbReference>
<evidence type="ECO:0000313" key="2">
    <source>
        <dbReference type="Proteomes" id="UP000554837"/>
    </source>
</evidence>
<dbReference type="RefSeq" id="WP_138855881.1">
    <property type="nucleotide sequence ID" value="NZ_CP040709.1"/>
</dbReference>